<organism evidence="2 3">
    <name type="scientific">Oryzomonas rubra</name>
    <dbReference type="NCBI Taxonomy" id="2509454"/>
    <lineage>
        <taxon>Bacteria</taxon>
        <taxon>Pseudomonadati</taxon>
        <taxon>Thermodesulfobacteriota</taxon>
        <taxon>Desulfuromonadia</taxon>
        <taxon>Geobacterales</taxon>
        <taxon>Geobacteraceae</taxon>
        <taxon>Oryzomonas</taxon>
    </lineage>
</organism>
<name>A0A5A9XIU8_9BACT</name>
<keyword evidence="3" id="KW-1185">Reference proteome</keyword>
<dbReference type="InterPro" id="IPR045784">
    <property type="entry name" value="Radical_SAM_N2"/>
</dbReference>
<dbReference type="InterPro" id="IPR007197">
    <property type="entry name" value="rSAM"/>
</dbReference>
<dbReference type="PANTHER" id="PTHR42731:SF5">
    <property type="entry name" value="RADICAL SAM DOMAIN PROTEIN"/>
    <property type="match status" value="1"/>
</dbReference>
<feature type="domain" description="Radical SAM core" evidence="1">
    <location>
        <begin position="245"/>
        <end position="483"/>
    </location>
</feature>
<dbReference type="EMBL" id="SRSD01000004">
    <property type="protein sequence ID" value="KAA0892228.1"/>
    <property type="molecule type" value="Genomic_DNA"/>
</dbReference>
<dbReference type="GO" id="GO:0003824">
    <property type="term" value="F:catalytic activity"/>
    <property type="evidence" value="ECO:0007669"/>
    <property type="project" value="InterPro"/>
</dbReference>
<dbReference type="GO" id="GO:0051536">
    <property type="term" value="F:iron-sulfur cluster binding"/>
    <property type="evidence" value="ECO:0007669"/>
    <property type="project" value="InterPro"/>
</dbReference>
<dbReference type="SFLD" id="SFLDS00029">
    <property type="entry name" value="Radical_SAM"/>
    <property type="match status" value="1"/>
</dbReference>
<dbReference type="SUPFAM" id="SSF102114">
    <property type="entry name" value="Radical SAM enzymes"/>
    <property type="match status" value="1"/>
</dbReference>
<dbReference type="CDD" id="cd01335">
    <property type="entry name" value="Radical_SAM"/>
    <property type="match status" value="1"/>
</dbReference>
<evidence type="ECO:0000313" key="2">
    <source>
        <dbReference type="EMBL" id="KAA0892228.1"/>
    </source>
</evidence>
<dbReference type="InterPro" id="IPR023404">
    <property type="entry name" value="rSAM_horseshoe"/>
</dbReference>
<dbReference type="PANTHER" id="PTHR42731">
    <property type="entry name" value="SLL1084 PROTEIN"/>
    <property type="match status" value="1"/>
</dbReference>
<gene>
    <name evidence="2" type="ORF">ET418_08500</name>
</gene>
<evidence type="ECO:0000313" key="3">
    <source>
        <dbReference type="Proteomes" id="UP000324298"/>
    </source>
</evidence>
<dbReference type="Gene3D" id="3.80.30.20">
    <property type="entry name" value="tm_1862 like domain"/>
    <property type="match status" value="1"/>
</dbReference>
<dbReference type="Pfam" id="PF04055">
    <property type="entry name" value="Radical_SAM"/>
    <property type="match status" value="1"/>
</dbReference>
<reference evidence="2 3" key="1">
    <citation type="submission" date="2019-04" db="EMBL/GenBank/DDBJ databases">
        <title>Geobacter ruber sp. nov., ferric-reducing bacteria isolated from paddy soil.</title>
        <authorList>
            <person name="Xu Z."/>
            <person name="Masuda Y."/>
            <person name="Itoh H."/>
            <person name="Senoo K."/>
        </authorList>
    </citation>
    <scope>NUCLEOTIDE SEQUENCE [LARGE SCALE GENOMIC DNA]</scope>
    <source>
        <strain evidence="2 3">Red88</strain>
    </source>
</reference>
<dbReference type="Proteomes" id="UP000324298">
    <property type="component" value="Unassembled WGS sequence"/>
</dbReference>
<dbReference type="PROSITE" id="PS51918">
    <property type="entry name" value="RADICAL_SAM"/>
    <property type="match status" value="1"/>
</dbReference>
<accession>A0A5A9XIU8</accession>
<dbReference type="Pfam" id="PF19864">
    <property type="entry name" value="Radical_SAM_N2"/>
    <property type="match status" value="1"/>
</dbReference>
<dbReference type="InterPro" id="IPR006638">
    <property type="entry name" value="Elp3/MiaA/NifB-like_rSAM"/>
</dbReference>
<dbReference type="CDD" id="cd02065">
    <property type="entry name" value="B12-binding_like"/>
    <property type="match status" value="1"/>
</dbReference>
<dbReference type="Gene3D" id="3.40.50.280">
    <property type="entry name" value="Cobalamin-binding domain"/>
    <property type="match status" value="1"/>
</dbReference>
<proteinExistence type="predicted"/>
<sequence>MTWKIRQKLRALLEAETCLRPDMRSRGGQLTVCLVYPNSYQTAMSSLGFQTVFGLLAESADILCERAFLPDREDLEEYRRSGTPLLSLESQRPLADFDAIAFSTSFEPDYLHIPLMLELARIPVPAAERTGGDPLVIAGGAAFFINPEPVADFLDVVCIGEGEELIPALVSCLMSPQQGGRGGLLSALAARPGFYVPSLYLPRYDTDGRLTGFDSAPGAPLPVVRACPVLEQHQPAASLILTDNTEFGDMFLVEVSRGCPRGCRFCSAGFIYGPFRQQPFEHLTAAVDEGLRHRSKVGLVGAAVSDYRDIGRLCSYIVEKGAKVSVSSLRIDRLDSAMLDALTQSGHKTISLAPEGGSQRLRDLIRKNLNERQILDACDMLISRDILNLKLYFIIGLPTETEADLDELLRLVAAIRERVLERARANKRIGEIILSVNPFIPKPFTPFQWCGMEPLASLERKVKLLETAVRAMPNVRLKVESLRESYLQALLSRGDRRLSGLVAAMAAGSSLKKAAKQCGIDTEGYVCREIPEDAILPWSVIGTADREQLRKEYERAMGGVERKS</sequence>
<evidence type="ECO:0000259" key="1">
    <source>
        <dbReference type="PROSITE" id="PS51918"/>
    </source>
</evidence>
<protein>
    <submittedName>
        <fullName evidence="2">Radical SAM protein</fullName>
    </submittedName>
</protein>
<dbReference type="AlphaFoldDB" id="A0A5A9XIU8"/>
<dbReference type="InterPro" id="IPR058240">
    <property type="entry name" value="rSAM_sf"/>
</dbReference>
<dbReference type="SMART" id="SM00729">
    <property type="entry name" value="Elp3"/>
    <property type="match status" value="1"/>
</dbReference>
<dbReference type="OrthoDB" id="9806827at2"/>
<dbReference type="RefSeq" id="WP_149307165.1">
    <property type="nucleotide sequence ID" value="NZ_SRSD01000004.1"/>
</dbReference>
<comment type="caution">
    <text evidence="2">The sequence shown here is derived from an EMBL/GenBank/DDBJ whole genome shotgun (WGS) entry which is preliminary data.</text>
</comment>
<dbReference type="SFLD" id="SFLDG01082">
    <property type="entry name" value="B12-binding_domain_containing"/>
    <property type="match status" value="1"/>
</dbReference>